<dbReference type="OrthoDB" id="371124at2759"/>
<feature type="non-terminal residue" evidence="1">
    <location>
        <position position="37"/>
    </location>
</feature>
<evidence type="ECO:0000313" key="2">
    <source>
        <dbReference type="Proteomes" id="UP000030697"/>
    </source>
</evidence>
<dbReference type="AlphaFoldDB" id="W7JGN1"/>
<evidence type="ECO:0000313" key="1">
    <source>
        <dbReference type="EMBL" id="EWC73819.1"/>
    </source>
</evidence>
<name>W7JGN1_PLAFA</name>
<gene>
    <name evidence="1" type="ORF">C923_05483</name>
</gene>
<protein>
    <submittedName>
        <fullName evidence="1">Uncharacterized protein</fullName>
    </submittedName>
</protein>
<accession>W7JGN1</accession>
<proteinExistence type="predicted"/>
<reference evidence="1 2" key="1">
    <citation type="submission" date="2013-02" db="EMBL/GenBank/DDBJ databases">
        <title>The Genome Sequence of Plasmodium falciparum UGT5.1.</title>
        <authorList>
            <consortium name="The Broad Institute Genome Sequencing Platform"/>
            <consortium name="The Broad Institute Genome Sequencing Center for Infectious Disease"/>
            <person name="Neafsey D."/>
            <person name="Cheeseman I."/>
            <person name="Volkman S."/>
            <person name="Adams J."/>
            <person name="Walker B."/>
            <person name="Young S.K."/>
            <person name="Zeng Q."/>
            <person name="Gargeya S."/>
            <person name="Fitzgerald M."/>
            <person name="Haas B."/>
            <person name="Abouelleil A."/>
            <person name="Alvarado L."/>
            <person name="Arachchi H.M."/>
            <person name="Berlin A.M."/>
            <person name="Chapman S.B."/>
            <person name="Dewar J."/>
            <person name="Goldberg J."/>
            <person name="Griggs A."/>
            <person name="Gujja S."/>
            <person name="Hansen M."/>
            <person name="Howarth C."/>
            <person name="Imamovic A."/>
            <person name="Larimer J."/>
            <person name="McCowan C."/>
            <person name="Murphy C."/>
            <person name="Neiman D."/>
            <person name="Pearson M."/>
            <person name="Priest M."/>
            <person name="Roberts A."/>
            <person name="Saif S."/>
            <person name="Shea T."/>
            <person name="Sisk P."/>
            <person name="Sykes S."/>
            <person name="Wortman J."/>
            <person name="Nusbaum C."/>
            <person name="Birren B."/>
        </authorList>
    </citation>
    <scope>NUCLEOTIDE SEQUENCE [LARGE SCALE GENOMIC DNA]</scope>
    <source>
        <strain evidence="1 2">UGT5.1</strain>
    </source>
</reference>
<sequence length="37" mass="4558">MKKKNVQLNENIYNLHNPYDTVEIRDLYNIYRKKSTT</sequence>
<dbReference type="EMBL" id="KE124742">
    <property type="protein sequence ID" value="EWC73819.1"/>
    <property type="molecule type" value="Genomic_DNA"/>
</dbReference>
<dbReference type="Proteomes" id="UP000030697">
    <property type="component" value="Unassembled WGS sequence"/>
</dbReference>
<organism evidence="1 2">
    <name type="scientific">Plasmodium falciparum UGT5.1</name>
    <dbReference type="NCBI Taxonomy" id="1237627"/>
    <lineage>
        <taxon>Eukaryota</taxon>
        <taxon>Sar</taxon>
        <taxon>Alveolata</taxon>
        <taxon>Apicomplexa</taxon>
        <taxon>Aconoidasida</taxon>
        <taxon>Haemosporida</taxon>
        <taxon>Plasmodiidae</taxon>
        <taxon>Plasmodium</taxon>
        <taxon>Plasmodium (Laverania)</taxon>
    </lineage>
</organism>